<gene>
    <name evidence="1" type="ORF">DI551_09210</name>
</gene>
<name>A0A2W5MXD9_9BACT</name>
<comment type="caution">
    <text evidence="1">The sequence shown here is derived from an EMBL/GenBank/DDBJ whole genome shotgun (WGS) entry which is preliminary data.</text>
</comment>
<proteinExistence type="predicted"/>
<sequence>MGGCRMIEAFVQMLQSLLPQGQAWNREKGSVLTSVLGVIASEFVESYNRALALLNEIDPRSSLEMLSDWEAVAGLPDLCTGTDNTFQERRRAAHHKITNIGGQDPDYFISVANDLGYDIEITEYRPFTCGYSECGRGISSVGNKHVMTGITDDNTIRFFWKVKVIGPRVTFFQCGQSECGRDPLAKISRANDLECLFRRYKPSHTELIFAYEGI</sequence>
<accession>A0A2W5MXD9</accession>
<protein>
    <submittedName>
        <fullName evidence="1">Phage tail protein</fullName>
    </submittedName>
</protein>
<dbReference type="Proteomes" id="UP000249417">
    <property type="component" value="Unassembled WGS sequence"/>
</dbReference>
<dbReference type="AlphaFoldDB" id="A0A2W5MXD9"/>
<reference evidence="1 2" key="1">
    <citation type="submission" date="2017-08" db="EMBL/GenBank/DDBJ databases">
        <title>Infants hospitalized years apart are colonized by the same room-sourced microbial strains.</title>
        <authorList>
            <person name="Brooks B."/>
            <person name="Olm M.R."/>
            <person name="Firek B.A."/>
            <person name="Baker R."/>
            <person name="Thomas B.C."/>
            <person name="Morowitz M.J."/>
            <person name="Banfield J.F."/>
        </authorList>
    </citation>
    <scope>NUCLEOTIDE SEQUENCE [LARGE SCALE GENOMIC DNA]</scope>
    <source>
        <strain evidence="1">S2_005_002_R2_29</strain>
    </source>
</reference>
<evidence type="ECO:0000313" key="1">
    <source>
        <dbReference type="EMBL" id="PZQ44869.1"/>
    </source>
</evidence>
<organism evidence="1 2">
    <name type="scientific">Micavibrio aeruginosavorus</name>
    <dbReference type="NCBI Taxonomy" id="349221"/>
    <lineage>
        <taxon>Bacteria</taxon>
        <taxon>Pseudomonadati</taxon>
        <taxon>Bdellovibrionota</taxon>
        <taxon>Bdellovibrionia</taxon>
        <taxon>Bdellovibrionales</taxon>
        <taxon>Pseudobdellovibrionaceae</taxon>
        <taxon>Micavibrio</taxon>
    </lineage>
</organism>
<evidence type="ECO:0000313" key="2">
    <source>
        <dbReference type="Proteomes" id="UP000249417"/>
    </source>
</evidence>
<dbReference type="Pfam" id="PF10076">
    <property type="entry name" value="Phage_Mu_Gp48"/>
    <property type="match status" value="1"/>
</dbReference>
<dbReference type="EMBL" id="QFQB01000074">
    <property type="protein sequence ID" value="PZQ44869.1"/>
    <property type="molecule type" value="Genomic_DNA"/>
</dbReference>
<dbReference type="InterPro" id="IPR018755">
    <property type="entry name" value="Phage_Mu_Gp48"/>
</dbReference>